<proteinExistence type="predicted"/>
<comment type="caution">
    <text evidence="1">The sequence shown here is derived from an EMBL/GenBank/DDBJ whole genome shotgun (WGS) entry which is preliminary data.</text>
</comment>
<accession>X1ANY3</accession>
<reference evidence="1" key="1">
    <citation type="journal article" date="2014" name="Front. Microbiol.">
        <title>High frequency of phylogenetically diverse reductive dehalogenase-homologous genes in deep subseafloor sedimentary metagenomes.</title>
        <authorList>
            <person name="Kawai M."/>
            <person name="Futagami T."/>
            <person name="Toyoda A."/>
            <person name="Takaki Y."/>
            <person name="Nishi S."/>
            <person name="Hori S."/>
            <person name="Arai W."/>
            <person name="Tsubouchi T."/>
            <person name="Morono Y."/>
            <person name="Uchiyama I."/>
            <person name="Ito T."/>
            <person name="Fujiyama A."/>
            <person name="Inagaki F."/>
            <person name="Takami H."/>
        </authorList>
    </citation>
    <scope>NUCLEOTIDE SEQUENCE</scope>
    <source>
        <strain evidence="1">Expedition CK06-06</strain>
    </source>
</reference>
<gene>
    <name evidence="1" type="ORF">S01H4_02805</name>
</gene>
<dbReference type="EMBL" id="BART01000643">
    <property type="protein sequence ID" value="GAG74008.1"/>
    <property type="molecule type" value="Genomic_DNA"/>
</dbReference>
<protein>
    <submittedName>
        <fullName evidence="1">Uncharacterized protein</fullName>
    </submittedName>
</protein>
<sequence>MSLLTKMFKIPIEEARKFEKACKILEEKSHIKTKELSLSEAIEELGKTNETFR</sequence>
<evidence type="ECO:0000313" key="1">
    <source>
        <dbReference type="EMBL" id="GAG74008.1"/>
    </source>
</evidence>
<name>X1ANY3_9ZZZZ</name>
<organism evidence="1">
    <name type="scientific">marine sediment metagenome</name>
    <dbReference type="NCBI Taxonomy" id="412755"/>
    <lineage>
        <taxon>unclassified sequences</taxon>
        <taxon>metagenomes</taxon>
        <taxon>ecological metagenomes</taxon>
    </lineage>
</organism>
<dbReference type="AlphaFoldDB" id="X1ANY3"/>